<organism evidence="2 3">
    <name type="scientific">Phaeospirillum tilakii</name>
    <dbReference type="NCBI Taxonomy" id="741673"/>
    <lineage>
        <taxon>Bacteria</taxon>
        <taxon>Pseudomonadati</taxon>
        <taxon>Pseudomonadota</taxon>
        <taxon>Alphaproteobacteria</taxon>
        <taxon>Rhodospirillales</taxon>
        <taxon>Rhodospirillaceae</taxon>
        <taxon>Phaeospirillum</taxon>
    </lineage>
</organism>
<feature type="compositionally biased region" description="Low complexity" evidence="1">
    <location>
        <begin position="134"/>
        <end position="143"/>
    </location>
</feature>
<accession>A0ABW5CA53</accession>
<feature type="region of interest" description="Disordered" evidence="1">
    <location>
        <begin position="85"/>
        <end position="189"/>
    </location>
</feature>
<name>A0ABW5CA53_9PROT</name>
<keyword evidence="3" id="KW-1185">Reference proteome</keyword>
<protein>
    <submittedName>
        <fullName evidence="2">Uncharacterized protein</fullName>
    </submittedName>
</protein>
<reference evidence="3" key="1">
    <citation type="journal article" date="2019" name="Int. J. Syst. Evol. Microbiol.">
        <title>The Global Catalogue of Microorganisms (GCM) 10K type strain sequencing project: providing services to taxonomists for standard genome sequencing and annotation.</title>
        <authorList>
            <consortium name="The Broad Institute Genomics Platform"/>
            <consortium name="The Broad Institute Genome Sequencing Center for Infectious Disease"/>
            <person name="Wu L."/>
            <person name="Ma J."/>
        </authorList>
    </citation>
    <scope>NUCLEOTIDE SEQUENCE [LARGE SCALE GENOMIC DNA]</scope>
    <source>
        <strain evidence="3">KCTC 15012</strain>
    </source>
</reference>
<dbReference type="RefSeq" id="WP_377316001.1">
    <property type="nucleotide sequence ID" value="NZ_JBHUIY010000016.1"/>
</dbReference>
<proteinExistence type="predicted"/>
<evidence type="ECO:0000313" key="2">
    <source>
        <dbReference type="EMBL" id="MFD2234105.1"/>
    </source>
</evidence>
<dbReference type="EMBL" id="JBHUIY010000016">
    <property type="protein sequence ID" value="MFD2234105.1"/>
    <property type="molecule type" value="Genomic_DNA"/>
</dbReference>
<evidence type="ECO:0000313" key="3">
    <source>
        <dbReference type="Proteomes" id="UP001597296"/>
    </source>
</evidence>
<dbReference type="Proteomes" id="UP001597296">
    <property type="component" value="Unassembled WGS sequence"/>
</dbReference>
<comment type="caution">
    <text evidence="2">The sequence shown here is derived from an EMBL/GenBank/DDBJ whole genome shotgun (WGS) entry which is preliminary data.</text>
</comment>
<evidence type="ECO:0000256" key="1">
    <source>
        <dbReference type="SAM" id="MobiDB-lite"/>
    </source>
</evidence>
<feature type="compositionally biased region" description="Low complexity" evidence="1">
    <location>
        <begin position="159"/>
        <end position="188"/>
    </location>
</feature>
<feature type="compositionally biased region" description="Basic residues" evidence="1">
    <location>
        <begin position="97"/>
        <end position="107"/>
    </location>
</feature>
<gene>
    <name evidence="2" type="ORF">ACFSNB_09830</name>
</gene>
<sequence length="259" mass="26552">MWSPILLNGLSEPSGGVVDLLLALEAAGKIGGCPVHQLRLVIPDEGAGGILGHAAGFEAGDQTDRSEIVAQGVGGGVGAGVFGDEEAKHGGSARSCSSRRNKIKAFRRTPAEAPAPASNKGNVMRVDESTRNDGFAPSSSRRSGGAGPSFGEVLSAVQGQTGTSETTTSNGVSGSAAASASGKSSSISDPEQYFRDYMSKTPEQRMFDAFLAQNHVSKAQYAAMSSEEQAKLKAKFQEYVKEKAEEKLGLGGLAGGGEA</sequence>